<feature type="chain" id="PRO_5008905494" evidence="2">
    <location>
        <begin position="20"/>
        <end position="174"/>
    </location>
</feature>
<sequence>MKLVIFLLVSTLLYVHVLAVSEEEEEQRIRNLIIPGMIRRPGGNWKVPFVPGLPAQTEKSSSTSEELTSESSSESYEDEYDNYIEPECSEDKFYFIRRRRCVPIHCPKVYVRDFPRRDAFTGECSMDLYGKYMTRHYVEGLRIQNNKRRAQLEQPCRRPNAGLVPSHAICSYVG</sequence>
<dbReference type="GO" id="GO:0004601">
    <property type="term" value="F:peroxidase activity"/>
    <property type="evidence" value="ECO:0007669"/>
    <property type="project" value="UniProtKB-KW"/>
</dbReference>
<feature type="compositionally biased region" description="Low complexity" evidence="1">
    <location>
        <begin position="57"/>
        <end position="74"/>
    </location>
</feature>
<accession>A0A1D2NFQ0</accession>
<dbReference type="AlphaFoldDB" id="A0A1D2NFQ0"/>
<protein>
    <submittedName>
        <fullName evidence="3">Catalase-peroxidase</fullName>
    </submittedName>
</protein>
<reference evidence="3 4" key="1">
    <citation type="journal article" date="2016" name="Genome Biol. Evol.">
        <title>Gene Family Evolution Reflects Adaptation to Soil Environmental Stressors in the Genome of the Collembolan Orchesella cincta.</title>
        <authorList>
            <person name="Faddeeva-Vakhrusheva A."/>
            <person name="Derks M.F."/>
            <person name="Anvar S.Y."/>
            <person name="Agamennone V."/>
            <person name="Suring W."/>
            <person name="Smit S."/>
            <person name="van Straalen N.M."/>
            <person name="Roelofs D."/>
        </authorList>
    </citation>
    <scope>NUCLEOTIDE SEQUENCE [LARGE SCALE GENOMIC DNA]</scope>
    <source>
        <tissue evidence="3">Mixed pool</tissue>
    </source>
</reference>
<evidence type="ECO:0000313" key="4">
    <source>
        <dbReference type="Proteomes" id="UP000094527"/>
    </source>
</evidence>
<name>A0A1D2NFQ0_ORCCI</name>
<keyword evidence="3" id="KW-0575">Peroxidase</keyword>
<gene>
    <name evidence="3" type="ORF">Ocin01_02576</name>
</gene>
<evidence type="ECO:0000313" key="3">
    <source>
        <dbReference type="EMBL" id="ODN04093.1"/>
    </source>
</evidence>
<evidence type="ECO:0000256" key="1">
    <source>
        <dbReference type="SAM" id="MobiDB-lite"/>
    </source>
</evidence>
<keyword evidence="4" id="KW-1185">Reference proteome</keyword>
<evidence type="ECO:0000256" key="2">
    <source>
        <dbReference type="SAM" id="SignalP"/>
    </source>
</evidence>
<proteinExistence type="predicted"/>
<dbReference type="EMBL" id="LJIJ01000055">
    <property type="protein sequence ID" value="ODN04093.1"/>
    <property type="molecule type" value="Genomic_DNA"/>
</dbReference>
<organism evidence="3 4">
    <name type="scientific">Orchesella cincta</name>
    <name type="common">Springtail</name>
    <name type="synonym">Podura cincta</name>
    <dbReference type="NCBI Taxonomy" id="48709"/>
    <lineage>
        <taxon>Eukaryota</taxon>
        <taxon>Metazoa</taxon>
        <taxon>Ecdysozoa</taxon>
        <taxon>Arthropoda</taxon>
        <taxon>Hexapoda</taxon>
        <taxon>Collembola</taxon>
        <taxon>Entomobryomorpha</taxon>
        <taxon>Entomobryoidea</taxon>
        <taxon>Orchesellidae</taxon>
        <taxon>Orchesellinae</taxon>
        <taxon>Orchesella</taxon>
    </lineage>
</organism>
<dbReference type="Proteomes" id="UP000094527">
    <property type="component" value="Unassembled WGS sequence"/>
</dbReference>
<feature type="signal peptide" evidence="2">
    <location>
        <begin position="1"/>
        <end position="19"/>
    </location>
</feature>
<keyword evidence="3" id="KW-0560">Oxidoreductase</keyword>
<comment type="caution">
    <text evidence="3">The sequence shown here is derived from an EMBL/GenBank/DDBJ whole genome shotgun (WGS) entry which is preliminary data.</text>
</comment>
<keyword evidence="2" id="KW-0732">Signal</keyword>
<feature type="region of interest" description="Disordered" evidence="1">
    <location>
        <begin position="55"/>
        <end position="80"/>
    </location>
</feature>